<accession>A0AAV5D6N7</accession>
<evidence type="ECO:0000313" key="6">
    <source>
        <dbReference type="Proteomes" id="UP001054889"/>
    </source>
</evidence>
<comment type="subcellular location">
    <subcellularLocation>
        <location evidence="1">Nucleus</location>
    </subcellularLocation>
</comment>
<feature type="region of interest" description="Disordered" evidence="4">
    <location>
        <begin position="83"/>
        <end position="177"/>
    </location>
</feature>
<evidence type="ECO:0000256" key="2">
    <source>
        <dbReference type="ARBA" id="ARBA00009937"/>
    </source>
</evidence>
<evidence type="ECO:0000313" key="5">
    <source>
        <dbReference type="EMBL" id="GJN05929.1"/>
    </source>
</evidence>
<reference evidence="5" key="1">
    <citation type="journal article" date="2018" name="DNA Res.">
        <title>Multiple hybrid de novo genome assembly of finger millet, an orphan allotetraploid crop.</title>
        <authorList>
            <person name="Hatakeyama M."/>
            <person name="Aluri S."/>
            <person name="Balachadran M.T."/>
            <person name="Sivarajan S.R."/>
            <person name="Patrignani A."/>
            <person name="Gruter S."/>
            <person name="Poveda L."/>
            <person name="Shimizu-Inatsugi R."/>
            <person name="Baeten J."/>
            <person name="Francoijs K.J."/>
            <person name="Nataraja K.N."/>
            <person name="Reddy Y.A.N."/>
            <person name="Phadnis S."/>
            <person name="Ravikumar R.L."/>
            <person name="Schlapbach R."/>
            <person name="Sreeman S.M."/>
            <person name="Shimizu K.K."/>
        </authorList>
    </citation>
    <scope>NUCLEOTIDE SEQUENCE</scope>
</reference>
<keyword evidence="6" id="KW-1185">Reference proteome</keyword>
<dbReference type="EMBL" id="BQKI01000012">
    <property type="protein sequence ID" value="GJN05929.1"/>
    <property type="molecule type" value="Genomic_DNA"/>
</dbReference>
<dbReference type="PANTHER" id="PTHR33669">
    <property type="entry name" value="PROTEIN NEGATIVE REGULATOR OF RESISTANCE"/>
    <property type="match status" value="1"/>
</dbReference>
<dbReference type="InterPro" id="IPR031425">
    <property type="entry name" value="NPR1/NH1-interacting"/>
</dbReference>
<protein>
    <submittedName>
        <fullName evidence="5">Uncharacterized protein</fullName>
    </submittedName>
</protein>
<gene>
    <name evidence="5" type="primary">ga23606</name>
    <name evidence="5" type="ORF">PR202_ga23606</name>
</gene>
<dbReference type="GO" id="GO:0010112">
    <property type="term" value="P:regulation of systemic acquired resistance"/>
    <property type="evidence" value="ECO:0007669"/>
    <property type="project" value="InterPro"/>
</dbReference>
<dbReference type="Proteomes" id="UP001054889">
    <property type="component" value="Unassembled WGS sequence"/>
</dbReference>
<comment type="caution">
    <text evidence="5">The sequence shown here is derived from an EMBL/GenBank/DDBJ whole genome shotgun (WGS) entry which is preliminary data.</text>
</comment>
<evidence type="ECO:0000256" key="3">
    <source>
        <dbReference type="ARBA" id="ARBA00023242"/>
    </source>
</evidence>
<dbReference type="GO" id="GO:0005634">
    <property type="term" value="C:nucleus"/>
    <property type="evidence" value="ECO:0007669"/>
    <property type="project" value="UniProtKB-SubCell"/>
</dbReference>
<comment type="similarity">
    <text evidence="2">Belongs to the NPR1-interactor family.</text>
</comment>
<proteinExistence type="inferred from homology"/>
<feature type="region of interest" description="Disordered" evidence="4">
    <location>
        <begin position="1"/>
        <end position="26"/>
    </location>
</feature>
<evidence type="ECO:0000256" key="4">
    <source>
        <dbReference type="SAM" id="MobiDB-lite"/>
    </source>
</evidence>
<evidence type="ECO:0000256" key="1">
    <source>
        <dbReference type="ARBA" id="ARBA00004123"/>
    </source>
</evidence>
<reference evidence="5" key="2">
    <citation type="submission" date="2021-12" db="EMBL/GenBank/DDBJ databases">
        <title>Resequencing data analysis of finger millet.</title>
        <authorList>
            <person name="Hatakeyama M."/>
            <person name="Aluri S."/>
            <person name="Balachadran M.T."/>
            <person name="Sivarajan S.R."/>
            <person name="Poveda L."/>
            <person name="Shimizu-Inatsugi R."/>
            <person name="Schlapbach R."/>
            <person name="Sreeman S.M."/>
            <person name="Shimizu K.K."/>
        </authorList>
    </citation>
    <scope>NUCLEOTIDE SEQUENCE</scope>
</reference>
<feature type="compositionally biased region" description="Basic residues" evidence="4">
    <location>
        <begin position="1"/>
        <end position="10"/>
    </location>
</feature>
<dbReference type="PANTHER" id="PTHR33669:SF12">
    <property type="entry name" value="PROTEIN NEGATIVE REGULATOR OF RESISTANCE"/>
    <property type="match status" value="1"/>
</dbReference>
<dbReference type="Pfam" id="PF15699">
    <property type="entry name" value="NPR1_interact"/>
    <property type="match status" value="1"/>
</dbReference>
<name>A0AAV5D6N7_ELECO</name>
<keyword evidence="3" id="KW-0539">Nucleus</keyword>
<feature type="compositionally biased region" description="Polar residues" evidence="4">
    <location>
        <begin position="150"/>
        <end position="161"/>
    </location>
</feature>
<organism evidence="5 6">
    <name type="scientific">Eleusine coracana subsp. coracana</name>
    <dbReference type="NCBI Taxonomy" id="191504"/>
    <lineage>
        <taxon>Eukaryota</taxon>
        <taxon>Viridiplantae</taxon>
        <taxon>Streptophyta</taxon>
        <taxon>Embryophyta</taxon>
        <taxon>Tracheophyta</taxon>
        <taxon>Spermatophyta</taxon>
        <taxon>Magnoliopsida</taxon>
        <taxon>Liliopsida</taxon>
        <taxon>Poales</taxon>
        <taxon>Poaceae</taxon>
        <taxon>PACMAD clade</taxon>
        <taxon>Chloridoideae</taxon>
        <taxon>Cynodonteae</taxon>
        <taxon>Eleusininae</taxon>
        <taxon>Eleusine</taxon>
    </lineage>
</organism>
<sequence length="177" mass="19222">MDATTAKRKRPATDIAGEEPSSPAVATVVEEVSDAEVEEFYAILRRMRDASRRLCGAGARPPARAPAWRPSFSWEDFCPRAGDAAAAARRRRERGRPDDDADATTRRLRGPGSTSTSSQRARRPFIHAGHSAVGPRPGLARAVVEATATRGRTSAHASSSRLVRWQRSPVHGVRAPY</sequence>
<dbReference type="AlphaFoldDB" id="A0AAV5D6N7"/>